<dbReference type="AlphaFoldDB" id="A0A0J7JV01"/>
<evidence type="ECO:0000259" key="1">
    <source>
        <dbReference type="PROSITE" id="PS50878"/>
    </source>
</evidence>
<organism evidence="2 3">
    <name type="scientific">Lasius niger</name>
    <name type="common">Black garden ant</name>
    <dbReference type="NCBI Taxonomy" id="67767"/>
    <lineage>
        <taxon>Eukaryota</taxon>
        <taxon>Metazoa</taxon>
        <taxon>Ecdysozoa</taxon>
        <taxon>Arthropoda</taxon>
        <taxon>Hexapoda</taxon>
        <taxon>Insecta</taxon>
        <taxon>Pterygota</taxon>
        <taxon>Neoptera</taxon>
        <taxon>Endopterygota</taxon>
        <taxon>Hymenoptera</taxon>
        <taxon>Apocrita</taxon>
        <taxon>Aculeata</taxon>
        <taxon>Formicoidea</taxon>
        <taxon>Formicidae</taxon>
        <taxon>Formicinae</taxon>
        <taxon>Lasius</taxon>
        <taxon>Lasius</taxon>
    </lineage>
</organism>
<dbReference type="GO" id="GO:0003964">
    <property type="term" value="F:RNA-directed DNA polymerase activity"/>
    <property type="evidence" value="ECO:0007669"/>
    <property type="project" value="UniProtKB-KW"/>
</dbReference>
<dbReference type="PROSITE" id="PS50878">
    <property type="entry name" value="RT_POL"/>
    <property type="match status" value="1"/>
</dbReference>
<keyword evidence="3" id="KW-1185">Reference proteome</keyword>
<feature type="non-terminal residue" evidence="2">
    <location>
        <position position="208"/>
    </location>
</feature>
<name>A0A0J7JV01_LASNI</name>
<dbReference type="PANTHER" id="PTHR47027:SF20">
    <property type="entry name" value="REVERSE TRANSCRIPTASE-LIKE PROTEIN WITH RNA-DIRECTED DNA POLYMERASE DOMAIN"/>
    <property type="match status" value="1"/>
</dbReference>
<protein>
    <submittedName>
        <fullName evidence="2">Reverse transcriptase rna-dependent dna polymerase subfamily</fullName>
    </submittedName>
</protein>
<gene>
    <name evidence="2" type="ORF">RF55_25597</name>
</gene>
<dbReference type="Pfam" id="PF00078">
    <property type="entry name" value="RVT_1"/>
    <property type="match status" value="1"/>
</dbReference>
<keyword evidence="2" id="KW-0808">Transferase</keyword>
<evidence type="ECO:0000313" key="2">
    <source>
        <dbReference type="EMBL" id="KMQ81666.1"/>
    </source>
</evidence>
<keyword evidence="2" id="KW-0548">Nucleotidyltransferase</keyword>
<dbReference type="InterPro" id="IPR043128">
    <property type="entry name" value="Rev_trsase/Diguanyl_cyclase"/>
</dbReference>
<accession>A0A0J7JV01</accession>
<feature type="domain" description="Reverse transcriptase" evidence="1">
    <location>
        <begin position="1"/>
        <end position="128"/>
    </location>
</feature>
<comment type="caution">
    <text evidence="2">The sequence shown here is derived from an EMBL/GenBank/DDBJ whole genome shotgun (WGS) entry which is preliminary data.</text>
</comment>
<evidence type="ECO:0000313" key="3">
    <source>
        <dbReference type="Proteomes" id="UP000036403"/>
    </source>
</evidence>
<dbReference type="STRING" id="67767.A0A0J7JV01"/>
<dbReference type="Gene3D" id="3.30.70.270">
    <property type="match status" value="1"/>
</dbReference>
<dbReference type="SUPFAM" id="SSF56672">
    <property type="entry name" value="DNA/RNA polymerases"/>
    <property type="match status" value="1"/>
</dbReference>
<dbReference type="EMBL" id="LBMM01032957">
    <property type="protein sequence ID" value="KMQ81666.1"/>
    <property type="molecule type" value="Genomic_DNA"/>
</dbReference>
<reference evidence="2 3" key="1">
    <citation type="submission" date="2015-04" db="EMBL/GenBank/DDBJ databases">
        <title>Lasius niger genome sequencing.</title>
        <authorList>
            <person name="Konorov E.A."/>
            <person name="Nikitin M.A."/>
            <person name="Kirill M.V."/>
            <person name="Chang P."/>
        </authorList>
    </citation>
    <scope>NUCLEOTIDE SEQUENCE [LARGE SCALE GENOMIC DNA]</scope>
    <source>
        <tissue evidence="2">Whole</tissue>
    </source>
</reference>
<proteinExistence type="predicted"/>
<dbReference type="OrthoDB" id="8195432at2759"/>
<dbReference type="InterPro" id="IPR043502">
    <property type="entry name" value="DNA/RNA_pol_sf"/>
</dbReference>
<sequence>MYDGCSTRVRTAEGYTAPVPIRSGVRQGCPLSPIIFDLAIDPVLRAVTDVDAGLDLLGLRQNVLAYADDIALVANSPEGMRRLLAAAEDAASLAGLRFNPAKCATLHIGAGVGGRVLPTTFVLQGQSVPCLADGEPYHHLGVPTGFSVDATPFQTIGGLLEDLRAVDRSLLAPWQKIETMASNILPRLDFLLRGAAVEKRPLKAADLQ</sequence>
<keyword evidence="2" id="KW-0695">RNA-directed DNA polymerase</keyword>
<dbReference type="PANTHER" id="PTHR47027">
    <property type="entry name" value="REVERSE TRANSCRIPTASE DOMAIN-CONTAINING PROTEIN"/>
    <property type="match status" value="1"/>
</dbReference>
<dbReference type="InterPro" id="IPR000477">
    <property type="entry name" value="RT_dom"/>
</dbReference>
<dbReference type="Proteomes" id="UP000036403">
    <property type="component" value="Unassembled WGS sequence"/>
</dbReference>
<dbReference type="PaxDb" id="67767-A0A0J7JV01"/>